<evidence type="ECO:0000313" key="1">
    <source>
        <dbReference type="EMBL" id="SDE87750.1"/>
    </source>
</evidence>
<protein>
    <submittedName>
        <fullName evidence="1">Uncharacterized protein</fullName>
    </submittedName>
</protein>
<proteinExistence type="predicted"/>
<dbReference type="EMBL" id="FNAY01000004">
    <property type="protein sequence ID" value="SDE87750.1"/>
    <property type="molecule type" value="Genomic_DNA"/>
</dbReference>
<accession>A0A1G7GHZ8</accession>
<organism evidence="1 2">
    <name type="scientific">Rhodobacter capsulatus</name>
    <name type="common">Rhodopseudomonas capsulata</name>
    <dbReference type="NCBI Taxonomy" id="1061"/>
    <lineage>
        <taxon>Bacteria</taxon>
        <taxon>Pseudomonadati</taxon>
        <taxon>Pseudomonadota</taxon>
        <taxon>Alphaproteobacteria</taxon>
        <taxon>Rhodobacterales</taxon>
        <taxon>Rhodobacter group</taxon>
        <taxon>Rhodobacter</taxon>
    </lineage>
</organism>
<reference evidence="1 2" key="1">
    <citation type="submission" date="2016-10" db="EMBL/GenBank/DDBJ databases">
        <authorList>
            <person name="de Groot N.N."/>
        </authorList>
    </citation>
    <scope>NUCLEOTIDE SEQUENCE [LARGE SCALE GENOMIC DNA]</scope>
    <source>
        <strain evidence="2">DSM 938 / 37b4</strain>
    </source>
</reference>
<evidence type="ECO:0000313" key="2">
    <source>
        <dbReference type="Proteomes" id="UP000183812"/>
    </source>
</evidence>
<name>A0A1G7GHZ8_RHOCA</name>
<gene>
    <name evidence="1" type="ORF">SAMN04244550_01269</name>
</gene>
<dbReference type="AlphaFoldDB" id="A0A1G7GHZ8"/>
<sequence>MTQSGGVSRSGGTCSRTKLLKFQQVYYVLDPQDRILWIGGEWDEFALANGGSGAGSNRVLATPLARHVAGETTRAALVRMIGAVRDAAAPLRIDYRCDSPKLLRRVQLTIQPMKEDRVLMVHDLRDARAFEEALPPWHAEASAAARKCSFCGAVHLPGRGWTFAEDLGAAHPTAVDYAVCPGCAAQIEEAVASLRQRRAPGTPMTGGFGPGAA</sequence>
<dbReference type="Proteomes" id="UP000183812">
    <property type="component" value="Unassembled WGS sequence"/>
</dbReference>